<feature type="compositionally biased region" description="Polar residues" evidence="1">
    <location>
        <begin position="1"/>
        <end position="15"/>
    </location>
</feature>
<keyword evidence="3" id="KW-1185">Reference proteome</keyword>
<comment type="caution">
    <text evidence="2">The sequence shown here is derived from an EMBL/GenBank/DDBJ whole genome shotgun (WGS) entry which is preliminary data.</text>
</comment>
<sequence>MSNGLLRTLEKSTGGSPYLSESPDDSKMTDTYYIWGNKGSGLSIGVRYDVDYAQEHELEEKTYMPIFVDGDVFSGGNAFMQTFGQPVPLVEAFAESDGGVEPCNSVAISGAGHCH</sequence>
<accession>A0A8J5XCG4</accession>
<dbReference type="Proteomes" id="UP000751190">
    <property type="component" value="Unassembled WGS sequence"/>
</dbReference>
<protein>
    <submittedName>
        <fullName evidence="2">Uncharacterized protein</fullName>
    </submittedName>
</protein>
<name>A0A8J5XCG4_DIALT</name>
<evidence type="ECO:0000256" key="1">
    <source>
        <dbReference type="SAM" id="MobiDB-lite"/>
    </source>
</evidence>
<feature type="region of interest" description="Disordered" evidence="1">
    <location>
        <begin position="1"/>
        <end position="25"/>
    </location>
</feature>
<proteinExistence type="predicted"/>
<evidence type="ECO:0000313" key="3">
    <source>
        <dbReference type="Proteomes" id="UP000751190"/>
    </source>
</evidence>
<dbReference type="EMBL" id="JAGTXO010000032">
    <property type="protein sequence ID" value="KAG8460440.1"/>
    <property type="molecule type" value="Genomic_DNA"/>
</dbReference>
<evidence type="ECO:0000313" key="2">
    <source>
        <dbReference type="EMBL" id="KAG8460440.1"/>
    </source>
</evidence>
<reference evidence="2" key="1">
    <citation type="submission" date="2021-05" db="EMBL/GenBank/DDBJ databases">
        <title>The genome of the haptophyte Pavlova lutheri (Diacronema luteri, Pavlovales) - a model for lipid biosynthesis in eukaryotic algae.</title>
        <authorList>
            <person name="Hulatt C.J."/>
            <person name="Posewitz M.C."/>
        </authorList>
    </citation>
    <scope>NUCLEOTIDE SEQUENCE</scope>
    <source>
        <strain evidence="2">NIVA-4/92</strain>
    </source>
</reference>
<gene>
    <name evidence="2" type="ORF">KFE25_013090</name>
</gene>
<dbReference type="AlphaFoldDB" id="A0A8J5XCG4"/>
<organism evidence="2 3">
    <name type="scientific">Diacronema lutheri</name>
    <name type="common">Unicellular marine alga</name>
    <name type="synonym">Monochrysis lutheri</name>
    <dbReference type="NCBI Taxonomy" id="2081491"/>
    <lineage>
        <taxon>Eukaryota</taxon>
        <taxon>Haptista</taxon>
        <taxon>Haptophyta</taxon>
        <taxon>Pavlovophyceae</taxon>
        <taxon>Pavlovales</taxon>
        <taxon>Pavlovaceae</taxon>
        <taxon>Diacronema</taxon>
    </lineage>
</organism>